<keyword evidence="1" id="KW-0812">Transmembrane</keyword>
<accession>A0ABW1WY07</accession>
<dbReference type="RefSeq" id="WP_343884436.1">
    <property type="nucleotide sequence ID" value="NZ_BAAAKI010000002.1"/>
</dbReference>
<reference evidence="3" key="1">
    <citation type="journal article" date="2019" name="Int. J. Syst. Evol. Microbiol.">
        <title>The Global Catalogue of Microorganisms (GCM) 10K type strain sequencing project: providing services to taxonomists for standard genome sequencing and annotation.</title>
        <authorList>
            <consortium name="The Broad Institute Genomics Platform"/>
            <consortium name="The Broad Institute Genome Sequencing Center for Infectious Disease"/>
            <person name="Wu L."/>
            <person name="Ma J."/>
        </authorList>
    </citation>
    <scope>NUCLEOTIDE SEQUENCE [LARGE SCALE GENOMIC DNA]</scope>
    <source>
        <strain evidence="3">CGMCC 1.15277</strain>
    </source>
</reference>
<name>A0ABW1WY07_9ACTN</name>
<proteinExistence type="predicted"/>
<gene>
    <name evidence="2" type="ORF">ACFP57_01830</name>
</gene>
<evidence type="ECO:0000313" key="2">
    <source>
        <dbReference type="EMBL" id="MFC6395736.1"/>
    </source>
</evidence>
<evidence type="ECO:0000256" key="1">
    <source>
        <dbReference type="SAM" id="Phobius"/>
    </source>
</evidence>
<evidence type="ECO:0008006" key="4">
    <source>
        <dbReference type="Google" id="ProtNLM"/>
    </source>
</evidence>
<feature type="transmembrane region" description="Helical" evidence="1">
    <location>
        <begin position="143"/>
        <end position="163"/>
    </location>
</feature>
<protein>
    <recommendedName>
        <fullName evidence="4">DUF1707 domain-containing protein</fullName>
    </recommendedName>
</protein>
<dbReference type="EMBL" id="JBHSUA010000007">
    <property type="protein sequence ID" value="MFC6395736.1"/>
    <property type="molecule type" value="Genomic_DNA"/>
</dbReference>
<sequence length="169" mass="18362">MNVSRELLVLRYDSWFDLYGVPGKDRKALRNELKANLMEAEAAQGWPAARAGVGSVQDLAREHAEAVRDPHRPAWGVGVTVAALVFGAVVWGMVWTMFAFADGVFASGIEAGRTIEAPVTLLPGSRFSAGRDADGAIWTSAYFSPWLVLGLPFIGFLLGSRVWRLLGSR</sequence>
<comment type="caution">
    <text evidence="2">The sequence shown here is derived from an EMBL/GenBank/DDBJ whole genome shotgun (WGS) entry which is preliminary data.</text>
</comment>
<organism evidence="2 3">
    <name type="scientific">Luteococcus sanguinis</name>
    <dbReference type="NCBI Taxonomy" id="174038"/>
    <lineage>
        <taxon>Bacteria</taxon>
        <taxon>Bacillati</taxon>
        <taxon>Actinomycetota</taxon>
        <taxon>Actinomycetes</taxon>
        <taxon>Propionibacteriales</taxon>
        <taxon>Propionibacteriaceae</taxon>
        <taxon>Luteococcus</taxon>
    </lineage>
</organism>
<keyword evidence="1" id="KW-0472">Membrane</keyword>
<feature type="transmembrane region" description="Helical" evidence="1">
    <location>
        <begin position="74"/>
        <end position="98"/>
    </location>
</feature>
<evidence type="ECO:0000313" key="3">
    <source>
        <dbReference type="Proteomes" id="UP001596266"/>
    </source>
</evidence>
<keyword evidence="3" id="KW-1185">Reference proteome</keyword>
<keyword evidence="1" id="KW-1133">Transmembrane helix</keyword>
<dbReference type="Proteomes" id="UP001596266">
    <property type="component" value="Unassembled WGS sequence"/>
</dbReference>